<dbReference type="Proteomes" id="UP001054945">
    <property type="component" value="Unassembled WGS sequence"/>
</dbReference>
<accession>A0AAV4NEV4</accession>
<evidence type="ECO:0000313" key="1">
    <source>
        <dbReference type="EMBL" id="GIX83305.1"/>
    </source>
</evidence>
<evidence type="ECO:0000313" key="2">
    <source>
        <dbReference type="Proteomes" id="UP001054945"/>
    </source>
</evidence>
<dbReference type="EMBL" id="BPLR01003319">
    <property type="protein sequence ID" value="GIX83305.1"/>
    <property type="molecule type" value="Genomic_DNA"/>
</dbReference>
<dbReference type="AlphaFoldDB" id="A0AAV4NEV4"/>
<keyword evidence="2" id="KW-1185">Reference proteome</keyword>
<proteinExistence type="predicted"/>
<name>A0AAV4NEV4_CAEEX</name>
<protein>
    <submittedName>
        <fullName evidence="1">Uncharacterized protein</fullName>
    </submittedName>
</protein>
<reference evidence="1 2" key="1">
    <citation type="submission" date="2021-06" db="EMBL/GenBank/DDBJ databases">
        <title>Caerostris extrusa draft genome.</title>
        <authorList>
            <person name="Kono N."/>
            <person name="Arakawa K."/>
        </authorList>
    </citation>
    <scope>NUCLEOTIDE SEQUENCE [LARGE SCALE GENOMIC DNA]</scope>
</reference>
<organism evidence="1 2">
    <name type="scientific">Caerostris extrusa</name>
    <name type="common">Bark spider</name>
    <name type="synonym">Caerostris bankana</name>
    <dbReference type="NCBI Taxonomy" id="172846"/>
    <lineage>
        <taxon>Eukaryota</taxon>
        <taxon>Metazoa</taxon>
        <taxon>Ecdysozoa</taxon>
        <taxon>Arthropoda</taxon>
        <taxon>Chelicerata</taxon>
        <taxon>Arachnida</taxon>
        <taxon>Araneae</taxon>
        <taxon>Araneomorphae</taxon>
        <taxon>Entelegynae</taxon>
        <taxon>Araneoidea</taxon>
        <taxon>Araneidae</taxon>
        <taxon>Caerostris</taxon>
    </lineage>
</organism>
<sequence>MMFRLLQEKWKYAGNIGCEYKGRPSTNVRNGSSQTFRPRCSNEMKNSIFKRALNTFADWAKCLKSEGEVEKLPLITEEEYDVVKKIIEIGERVAE</sequence>
<comment type="caution">
    <text evidence="1">The sequence shown here is derived from an EMBL/GenBank/DDBJ whole genome shotgun (WGS) entry which is preliminary data.</text>
</comment>
<gene>
    <name evidence="1" type="ORF">CEXT_190491</name>
</gene>